<evidence type="ECO:0000313" key="10">
    <source>
        <dbReference type="Proteomes" id="UP001146430"/>
    </source>
</evidence>
<feature type="binding site" evidence="6">
    <location>
        <position position="91"/>
    </location>
    <ligand>
        <name>substrate</name>
    </ligand>
</feature>
<evidence type="ECO:0000256" key="4">
    <source>
        <dbReference type="ARBA" id="ARBA00022801"/>
    </source>
</evidence>
<dbReference type="Proteomes" id="UP001146430">
    <property type="component" value="Unassembled WGS sequence"/>
</dbReference>
<evidence type="ECO:0000256" key="6">
    <source>
        <dbReference type="HAMAP-Rule" id="MF_00220"/>
    </source>
</evidence>
<comment type="catalytic activity">
    <reaction evidence="6">
        <text>(S)-dihydroorotate + H2O = N-carbamoyl-L-aspartate + H(+)</text>
        <dbReference type="Rhea" id="RHEA:24296"/>
        <dbReference type="ChEBI" id="CHEBI:15377"/>
        <dbReference type="ChEBI" id="CHEBI:15378"/>
        <dbReference type="ChEBI" id="CHEBI:30864"/>
        <dbReference type="ChEBI" id="CHEBI:32814"/>
        <dbReference type="EC" id="3.5.2.3"/>
    </reaction>
</comment>
<sequence length="428" mass="45956">MTSLLITNVRPYGEGEPVNVLVENGVIASVNAGADAQADSTLDGKGAVLLPGLVDMHVHLRYPGGEDAETIETGSRAAARGGFTAVFAMANTTPVNDSPVISEAIWHKGQQVGLCDVHPVGAVTKGLEGETLTEFGLMARSDAKVRMFSDDGKCVDNPRVMRRAIEYARGTDVLLAQHCEEPRLTEGASAHEGENAGRLGLGGWPRVAEESIVARDILLARDYHGRVHFCHASTAGSVELIAWGKQQGADITAEVTPHHLLLSDDLLDTYDGTYRVNPPLREETDVEALRRALLDGTVDVVATDHAPHTPEDKACEFELARPGMLGLETSLAIIAEIFVKGGLADWRWVAKVMSERPAEITRLADQGRPIAEGEPANLTLVNEDDTWAVDEAGFASKSSNTPYRGHTFSTRVAATVLRGEVTFAGDRR</sequence>
<dbReference type="Gene3D" id="2.30.40.10">
    <property type="entry name" value="Urease, subunit C, domain 1"/>
    <property type="match status" value="1"/>
</dbReference>
<dbReference type="PANTHER" id="PTHR43668:SF2">
    <property type="entry name" value="ALLANTOINASE"/>
    <property type="match status" value="1"/>
</dbReference>
<dbReference type="EMBL" id="JAKMUU010000016">
    <property type="protein sequence ID" value="MCZ9308126.1"/>
    <property type="molecule type" value="Genomic_DNA"/>
</dbReference>
<keyword evidence="6" id="KW-0862">Zinc</keyword>
<keyword evidence="3 6" id="KW-0479">Metal-binding</keyword>
<feature type="binding site" evidence="6">
    <location>
        <position position="308"/>
    </location>
    <ligand>
        <name>substrate</name>
    </ligand>
</feature>
<dbReference type="InterPro" id="IPR024403">
    <property type="entry name" value="DHOase_cat"/>
</dbReference>
<dbReference type="GO" id="GO:0008270">
    <property type="term" value="F:zinc ion binding"/>
    <property type="evidence" value="ECO:0007669"/>
    <property type="project" value="UniProtKB-UniRule"/>
</dbReference>
<comment type="caution">
    <text evidence="8">The sequence shown here is derived from an EMBL/GenBank/DDBJ whole genome shotgun (WGS) entry which is preliminary data.</text>
</comment>
<feature type="binding site" evidence="6">
    <location>
        <position position="59"/>
    </location>
    <ligand>
        <name>Zn(2+)</name>
        <dbReference type="ChEBI" id="CHEBI:29105"/>
        <label>1</label>
    </ligand>
</feature>
<gene>
    <name evidence="6" type="primary">pyrC</name>
    <name evidence="8" type="ORF">L8V01_11680</name>
    <name evidence="9" type="ORF">RAE13_11485</name>
</gene>
<organism evidence="8 10">
    <name type="scientific">Corynebacterium curieae</name>
    <dbReference type="NCBI Taxonomy" id="2913500"/>
    <lineage>
        <taxon>Bacteria</taxon>
        <taxon>Bacillati</taxon>
        <taxon>Actinomycetota</taxon>
        <taxon>Actinomycetes</taxon>
        <taxon>Mycobacteriales</taxon>
        <taxon>Corynebacteriaceae</taxon>
        <taxon>Corynebacterium</taxon>
    </lineage>
</organism>
<feature type="binding site" evidence="6">
    <location>
        <position position="151"/>
    </location>
    <ligand>
        <name>Zn(2+)</name>
        <dbReference type="ChEBI" id="CHEBI:29105"/>
        <label>2</label>
    </ligand>
</feature>
<dbReference type="GO" id="GO:0004038">
    <property type="term" value="F:allantoinase activity"/>
    <property type="evidence" value="ECO:0007669"/>
    <property type="project" value="TreeGrafter"/>
</dbReference>
<feature type="binding site" evidence="6">
    <location>
        <begin position="59"/>
        <end position="61"/>
    </location>
    <ligand>
        <name>substrate</name>
    </ligand>
</feature>
<accession>A0A9X3MC23</accession>
<evidence type="ECO:0000313" key="8">
    <source>
        <dbReference type="EMBL" id="MCZ9308126.1"/>
    </source>
</evidence>
<dbReference type="AlphaFoldDB" id="A0A9X3MC23"/>
<dbReference type="Gene3D" id="3.20.20.140">
    <property type="entry name" value="Metal-dependent hydrolases"/>
    <property type="match status" value="1"/>
</dbReference>
<name>A0A9X3MC23_9CORY</name>
<evidence type="ECO:0000256" key="1">
    <source>
        <dbReference type="ARBA" id="ARBA00002368"/>
    </source>
</evidence>
<dbReference type="CDD" id="cd01317">
    <property type="entry name" value="DHOase_IIa"/>
    <property type="match status" value="1"/>
</dbReference>
<evidence type="ECO:0000313" key="9">
    <source>
        <dbReference type="EMBL" id="MDV2425018.1"/>
    </source>
</evidence>
<keyword evidence="11" id="KW-1185">Reference proteome</keyword>
<feature type="binding site" evidence="6">
    <location>
        <position position="304"/>
    </location>
    <ligand>
        <name>Zn(2+)</name>
        <dbReference type="ChEBI" id="CHEBI:29105"/>
        <label>1</label>
    </ligand>
</feature>
<feature type="active site" evidence="6">
    <location>
        <position position="304"/>
    </location>
</feature>
<reference evidence="9 11" key="2">
    <citation type="submission" date="2023-08" db="EMBL/GenBank/DDBJ databases">
        <title>Genomic characterization of the C. tuberculostearicum species complex, a ubiquitous member of the human skin microbiome.</title>
        <authorList>
            <person name="Ahmed N."/>
            <person name="Deming C."/>
            <person name="Conlan S."/>
            <person name="Segre J."/>
        </authorList>
    </citation>
    <scope>NUCLEOTIDE SEQUENCE [LARGE SCALE GENOMIC DNA]</scope>
    <source>
        <strain evidence="9 11">CTNIH19</strain>
    </source>
</reference>
<evidence type="ECO:0000313" key="11">
    <source>
        <dbReference type="Proteomes" id="UP001185631"/>
    </source>
</evidence>
<dbReference type="InterPro" id="IPR004722">
    <property type="entry name" value="DHOase"/>
</dbReference>
<dbReference type="NCBIfam" id="TIGR00857">
    <property type="entry name" value="pyrC_multi"/>
    <property type="match status" value="1"/>
</dbReference>
<dbReference type="Proteomes" id="UP001185631">
    <property type="component" value="Unassembled WGS sequence"/>
</dbReference>
<protein>
    <recommendedName>
        <fullName evidence="6">Dihydroorotase</fullName>
        <shortName evidence="6">DHOase</shortName>
        <ecNumber evidence="6">3.5.2.3</ecNumber>
    </recommendedName>
</protein>
<dbReference type="PANTHER" id="PTHR43668">
    <property type="entry name" value="ALLANTOINASE"/>
    <property type="match status" value="1"/>
</dbReference>
<dbReference type="EMBL" id="JAVBID010000022">
    <property type="protein sequence ID" value="MDV2425018.1"/>
    <property type="molecule type" value="Genomic_DNA"/>
</dbReference>
<dbReference type="RefSeq" id="WP_269947160.1">
    <property type="nucleotide sequence ID" value="NZ_JAKMUU010000016.1"/>
</dbReference>
<dbReference type="InterPro" id="IPR050138">
    <property type="entry name" value="DHOase/Allantoinase_Hydrolase"/>
</dbReference>
<feature type="binding site" evidence="6">
    <location>
        <position position="231"/>
    </location>
    <ligand>
        <name>Zn(2+)</name>
        <dbReference type="ChEBI" id="CHEBI:29105"/>
        <label>2</label>
    </ligand>
</feature>
<dbReference type="HAMAP" id="MF_00220_B">
    <property type="entry name" value="PyrC_classI_B"/>
    <property type="match status" value="1"/>
</dbReference>
<feature type="binding site" evidence="6">
    <location>
        <begin position="322"/>
        <end position="323"/>
    </location>
    <ligand>
        <name>substrate</name>
    </ligand>
</feature>
<evidence type="ECO:0000256" key="5">
    <source>
        <dbReference type="ARBA" id="ARBA00022975"/>
    </source>
</evidence>
<dbReference type="Pfam" id="PF12890">
    <property type="entry name" value="DHOase"/>
    <property type="match status" value="1"/>
</dbReference>
<comment type="cofactor">
    <cofactor evidence="6">
        <name>Zn(2+)</name>
        <dbReference type="ChEBI" id="CHEBI:29105"/>
    </cofactor>
    <text evidence="6">Binds 2 Zn(2+) ions per subunit.</text>
</comment>
<dbReference type="PROSITE" id="PS00483">
    <property type="entry name" value="DIHYDROOROTASE_2"/>
    <property type="match status" value="1"/>
</dbReference>
<feature type="domain" description="Dihydroorotase catalytic" evidence="7">
    <location>
        <begin position="46"/>
        <end position="234"/>
    </location>
</feature>
<dbReference type="InterPro" id="IPR002195">
    <property type="entry name" value="Dihydroorotase_CS"/>
</dbReference>
<proteinExistence type="inferred from homology"/>
<evidence type="ECO:0000259" key="7">
    <source>
        <dbReference type="Pfam" id="PF12890"/>
    </source>
</evidence>
<comment type="similarity">
    <text evidence="2 6">Belongs to the metallo-dependent hydrolases superfamily. DHOase family. Class I DHOase subfamily.</text>
</comment>
<dbReference type="InterPro" id="IPR011059">
    <property type="entry name" value="Metal-dep_hydrolase_composite"/>
</dbReference>
<feature type="binding site" evidence="6">
    <location>
        <position position="57"/>
    </location>
    <ligand>
        <name>Zn(2+)</name>
        <dbReference type="ChEBI" id="CHEBI:29105"/>
        <label>1</label>
    </ligand>
</feature>
<comment type="function">
    <text evidence="1 6">Catalyzes the reversible cyclization of carbamoyl aspartate to dihydroorotate.</text>
</comment>
<keyword evidence="4 6" id="KW-0378">Hydrolase</keyword>
<dbReference type="SUPFAM" id="SSF51556">
    <property type="entry name" value="Metallo-dependent hydrolases"/>
    <property type="match status" value="1"/>
</dbReference>
<evidence type="ECO:0000256" key="2">
    <source>
        <dbReference type="ARBA" id="ARBA00010286"/>
    </source>
</evidence>
<feature type="binding site" evidence="6">
    <location>
        <position position="277"/>
    </location>
    <ligand>
        <name>substrate</name>
    </ligand>
</feature>
<dbReference type="NCBIfam" id="NF006836">
    <property type="entry name" value="PRK09357.1-1"/>
    <property type="match status" value="1"/>
</dbReference>
<dbReference type="PROSITE" id="PS00482">
    <property type="entry name" value="DIHYDROOROTASE_1"/>
    <property type="match status" value="1"/>
</dbReference>
<dbReference type="EC" id="3.5.2.3" evidence="6"/>
<feature type="binding site" evidence="6">
    <location>
        <position position="151"/>
    </location>
    <ligand>
        <name>Zn(2+)</name>
        <dbReference type="ChEBI" id="CHEBI:29105"/>
        <label>1</label>
    </ligand>
</feature>
<dbReference type="GO" id="GO:0006145">
    <property type="term" value="P:purine nucleobase catabolic process"/>
    <property type="evidence" value="ECO:0007669"/>
    <property type="project" value="TreeGrafter"/>
</dbReference>
<dbReference type="SUPFAM" id="SSF51338">
    <property type="entry name" value="Composite domain of metallo-dependent hydrolases"/>
    <property type="match status" value="1"/>
</dbReference>
<keyword evidence="5 6" id="KW-0665">Pyrimidine biosynthesis</keyword>
<dbReference type="GO" id="GO:0005737">
    <property type="term" value="C:cytoplasm"/>
    <property type="evidence" value="ECO:0007669"/>
    <property type="project" value="TreeGrafter"/>
</dbReference>
<evidence type="ECO:0000256" key="3">
    <source>
        <dbReference type="ARBA" id="ARBA00022723"/>
    </source>
</evidence>
<dbReference type="GO" id="GO:0004151">
    <property type="term" value="F:dihydroorotase activity"/>
    <property type="evidence" value="ECO:0007669"/>
    <property type="project" value="UniProtKB-UniRule"/>
</dbReference>
<dbReference type="InterPro" id="IPR032466">
    <property type="entry name" value="Metal_Hydrolase"/>
</dbReference>
<feature type="binding site" evidence="6">
    <location>
        <position position="178"/>
    </location>
    <ligand>
        <name>Zn(2+)</name>
        <dbReference type="ChEBI" id="CHEBI:29105"/>
        <label>2</label>
    </ligand>
</feature>
<reference evidence="8" key="1">
    <citation type="submission" date="2022-02" db="EMBL/GenBank/DDBJ databases">
        <title>Corynebacterium sp. from urogenital microbiome.</title>
        <authorList>
            <person name="Cappelli E.A."/>
            <person name="Ribeiro T.G."/>
            <person name="Peixe L."/>
        </authorList>
    </citation>
    <scope>NUCLEOTIDE SEQUENCE</scope>
    <source>
        <strain evidence="8">C8Ua_181</strain>
    </source>
</reference>
<comment type="pathway">
    <text evidence="6">Pyrimidine metabolism; UMP biosynthesis via de novo pathway; (S)-dihydroorotate from bicarbonate: step 3/3.</text>
</comment>
<dbReference type="GO" id="GO:0044205">
    <property type="term" value="P:'de novo' UMP biosynthetic process"/>
    <property type="evidence" value="ECO:0007669"/>
    <property type="project" value="UniProtKB-UniRule"/>
</dbReference>